<proteinExistence type="predicted"/>
<dbReference type="EMBL" id="BQXS01000542">
    <property type="protein sequence ID" value="GKT28917.1"/>
    <property type="molecule type" value="Genomic_DNA"/>
</dbReference>
<gene>
    <name evidence="1" type="ORF">ADUPG1_000937</name>
</gene>
<reference evidence="1" key="1">
    <citation type="submission" date="2022-03" db="EMBL/GenBank/DDBJ databases">
        <title>Draft genome sequence of Aduncisulcus paluster, a free-living microaerophilic Fornicata.</title>
        <authorList>
            <person name="Yuyama I."/>
            <person name="Kume K."/>
            <person name="Tamura T."/>
            <person name="Inagaki Y."/>
            <person name="Hashimoto T."/>
        </authorList>
    </citation>
    <scope>NUCLEOTIDE SEQUENCE</scope>
    <source>
        <strain evidence="1">NY0171</strain>
    </source>
</reference>
<evidence type="ECO:0000313" key="1">
    <source>
        <dbReference type="EMBL" id="GKT28917.1"/>
    </source>
</evidence>
<organism evidence="1 2">
    <name type="scientific">Aduncisulcus paluster</name>
    <dbReference type="NCBI Taxonomy" id="2918883"/>
    <lineage>
        <taxon>Eukaryota</taxon>
        <taxon>Metamonada</taxon>
        <taxon>Carpediemonas-like organisms</taxon>
        <taxon>Aduncisulcus</taxon>
    </lineage>
</organism>
<protein>
    <submittedName>
        <fullName evidence="1">Uncharacterized protein</fullName>
    </submittedName>
</protein>
<evidence type="ECO:0000313" key="2">
    <source>
        <dbReference type="Proteomes" id="UP001057375"/>
    </source>
</evidence>
<feature type="non-terminal residue" evidence="1">
    <location>
        <position position="36"/>
    </location>
</feature>
<dbReference type="Proteomes" id="UP001057375">
    <property type="component" value="Unassembled WGS sequence"/>
</dbReference>
<keyword evidence="2" id="KW-1185">Reference proteome</keyword>
<accession>A0ABQ5KAH6</accession>
<sequence>MSLSLLLISFDPFTRDKNALSPQSFDLTAPAQMLKA</sequence>
<name>A0ABQ5KAH6_9EUKA</name>
<comment type="caution">
    <text evidence="1">The sequence shown here is derived from an EMBL/GenBank/DDBJ whole genome shotgun (WGS) entry which is preliminary data.</text>
</comment>